<dbReference type="NCBIfam" id="TIGR02472">
    <property type="entry name" value="sucr_P_syn_N"/>
    <property type="match status" value="1"/>
</dbReference>
<evidence type="ECO:0000259" key="6">
    <source>
        <dbReference type="Pfam" id="PF00534"/>
    </source>
</evidence>
<dbReference type="NCBIfam" id="TIGR01484">
    <property type="entry name" value="HAD-SF-IIB"/>
    <property type="match status" value="1"/>
</dbReference>
<protein>
    <recommendedName>
        <fullName evidence="2">sucrose-phosphate synthase</fullName>
        <ecNumber evidence="2">2.4.1.14</ecNumber>
    </recommendedName>
</protein>
<feature type="domain" description="Glycosyl transferase family 1" evidence="6">
    <location>
        <begin position="213"/>
        <end position="388"/>
    </location>
</feature>
<comment type="caution">
    <text evidence="9">The sequence shown here is derived from an EMBL/GenBank/DDBJ whole genome shotgun (WGS) entry which is preliminary data.</text>
</comment>
<comment type="catalytic activity">
    <reaction evidence="5">
        <text>beta-D-fructose 6-phosphate + UDP-alpha-D-glucose = sucrose 6(F)-phosphate + UDP + H(+)</text>
        <dbReference type="Rhea" id="RHEA:22172"/>
        <dbReference type="ChEBI" id="CHEBI:15378"/>
        <dbReference type="ChEBI" id="CHEBI:57634"/>
        <dbReference type="ChEBI" id="CHEBI:57723"/>
        <dbReference type="ChEBI" id="CHEBI:58223"/>
        <dbReference type="ChEBI" id="CHEBI:58885"/>
        <dbReference type="EC" id="2.4.1.14"/>
    </reaction>
</comment>
<dbReference type="InterPro" id="IPR036412">
    <property type="entry name" value="HAD-like_sf"/>
</dbReference>
<evidence type="ECO:0000256" key="5">
    <source>
        <dbReference type="ARBA" id="ARBA00047471"/>
    </source>
</evidence>
<evidence type="ECO:0000259" key="7">
    <source>
        <dbReference type="Pfam" id="PF00862"/>
    </source>
</evidence>
<name>A0A1Y2K4D9_9PROT</name>
<dbReference type="SFLD" id="SFLDS00003">
    <property type="entry name" value="Haloacid_Dehalogenase"/>
    <property type="match status" value="1"/>
</dbReference>
<dbReference type="PANTHER" id="PTHR46039:SF5">
    <property type="entry name" value="SUCROSE-PHOSPHATE SYNTHASE 3-RELATED"/>
    <property type="match status" value="1"/>
</dbReference>
<evidence type="ECO:0000256" key="3">
    <source>
        <dbReference type="ARBA" id="ARBA00022676"/>
    </source>
</evidence>
<accession>A0A1Y2K4D9</accession>
<feature type="domain" description="Sucrose synthase first GT-B" evidence="7">
    <location>
        <begin position="17"/>
        <end position="180"/>
    </location>
</feature>
<dbReference type="AlphaFoldDB" id="A0A1Y2K4D9"/>
<evidence type="ECO:0000313" key="10">
    <source>
        <dbReference type="Proteomes" id="UP000194003"/>
    </source>
</evidence>
<dbReference type="InterPro" id="IPR012822">
    <property type="entry name" value="SucroseP_synth_GlycoTrfase_dom"/>
</dbReference>
<comment type="similarity">
    <text evidence="1">Belongs to the glycosyltransferase 1 family.</text>
</comment>
<evidence type="ECO:0000313" key="9">
    <source>
        <dbReference type="EMBL" id="OSM02527.1"/>
    </source>
</evidence>
<dbReference type="Pfam" id="PF05116">
    <property type="entry name" value="S6PP"/>
    <property type="match status" value="1"/>
</dbReference>
<gene>
    <name evidence="9" type="ORF">MAIT1_02684</name>
</gene>
<evidence type="ECO:0000256" key="4">
    <source>
        <dbReference type="ARBA" id="ARBA00022679"/>
    </source>
</evidence>
<dbReference type="InterPro" id="IPR000368">
    <property type="entry name" value="Sucrose_synth_GT-B1"/>
</dbReference>
<feature type="domain" description="Sucrose phosphatase-like" evidence="8">
    <location>
        <begin position="440"/>
        <end position="674"/>
    </location>
</feature>
<dbReference type="EC" id="2.4.1.14" evidence="2"/>
<dbReference type="SUPFAM" id="SSF56784">
    <property type="entry name" value="HAD-like"/>
    <property type="match status" value="1"/>
</dbReference>
<dbReference type="InterPro" id="IPR012821">
    <property type="entry name" value="Sucrose_P_synth_Pase-like_dom"/>
</dbReference>
<dbReference type="Gene3D" id="3.40.50.1000">
    <property type="entry name" value="HAD superfamily/HAD-like"/>
    <property type="match status" value="1"/>
</dbReference>
<dbReference type="Pfam" id="PF00534">
    <property type="entry name" value="Glycos_transf_1"/>
    <property type="match status" value="1"/>
</dbReference>
<dbReference type="STRING" id="1434232.MAIT1_02684"/>
<dbReference type="PANTHER" id="PTHR46039">
    <property type="entry name" value="SUCROSE-PHOSPHATE SYNTHASE 3-RELATED"/>
    <property type="match status" value="1"/>
</dbReference>
<dbReference type="InterPro" id="IPR001296">
    <property type="entry name" value="Glyco_trans_1"/>
</dbReference>
<organism evidence="9 10">
    <name type="scientific">Magnetofaba australis IT-1</name>
    <dbReference type="NCBI Taxonomy" id="1434232"/>
    <lineage>
        <taxon>Bacteria</taxon>
        <taxon>Pseudomonadati</taxon>
        <taxon>Pseudomonadota</taxon>
        <taxon>Magnetococcia</taxon>
        <taxon>Magnetococcales</taxon>
        <taxon>Magnetococcaceae</taxon>
        <taxon>Magnetofaba</taxon>
    </lineage>
</organism>
<dbReference type="SFLD" id="SFLDG01140">
    <property type="entry name" value="C2.B:_Phosphomannomutase_and_P"/>
    <property type="match status" value="1"/>
</dbReference>
<dbReference type="GO" id="GO:0046524">
    <property type="term" value="F:sucrose-phosphate synthase activity"/>
    <property type="evidence" value="ECO:0007669"/>
    <property type="project" value="UniProtKB-EC"/>
</dbReference>
<dbReference type="SFLD" id="SFLDG01141">
    <property type="entry name" value="C2.B.1:_Sucrose_Phosphatase_Li"/>
    <property type="match status" value="1"/>
</dbReference>
<keyword evidence="10" id="KW-1185">Reference proteome</keyword>
<keyword evidence="4" id="KW-0808">Transferase</keyword>
<reference evidence="9 10" key="1">
    <citation type="journal article" date="2016" name="BMC Genomics">
        <title>Combined genomic and structural analyses of a cultured magnetotactic bacterium reveals its niche adaptation to a dynamic environment.</title>
        <authorList>
            <person name="Araujo A.C."/>
            <person name="Morillo V."/>
            <person name="Cypriano J."/>
            <person name="Teixeira L.C."/>
            <person name="Leao P."/>
            <person name="Lyra S."/>
            <person name="Almeida L.G."/>
            <person name="Bazylinski D.A."/>
            <person name="Vasconcellos A.T."/>
            <person name="Abreu F."/>
            <person name="Lins U."/>
        </authorList>
    </citation>
    <scope>NUCLEOTIDE SEQUENCE [LARGE SCALE GENOMIC DNA]</scope>
    <source>
        <strain evidence="9 10">IT-1</strain>
    </source>
</reference>
<dbReference type="NCBIfam" id="TIGR02471">
    <property type="entry name" value="sucr_syn_bact_C"/>
    <property type="match status" value="1"/>
</dbReference>
<evidence type="ECO:0000256" key="1">
    <source>
        <dbReference type="ARBA" id="ARBA00006530"/>
    </source>
</evidence>
<dbReference type="Proteomes" id="UP000194003">
    <property type="component" value="Unassembled WGS sequence"/>
</dbReference>
<dbReference type="InterPro" id="IPR006380">
    <property type="entry name" value="SPP-like_dom"/>
</dbReference>
<sequence length="696" mass="78558">MLELAQALGRHPRVARVDLMTRLIQDSRVGPDYAVAEESVGENVYIVRLPCGPKRYLRKESLWQYLSHFADNALPHFRKLGMLPHVVHSHYADAGYVATRITRHLGVLHVHTGHSLGRVKKARLLEKGLDEQTIEQRYSIARRIEEEEITLGNAGMVVTSTSQEVTEQYGMYENHHTKQMVVIPPGVDLTRFSVPETWSSFHPPIRNTLHRFLHDPKKPMILALSRADERKNIATLVRAYGEHPRLRELANLVVVAGNRDDIETLDKGAREVLRSLLLMMDRYDLYGHMALPKHHQPDDVPDYYRMVTKKRGVFVNPALTEPFGLTLIEAAACGAPILATHDGGPRDIIGNCKNGKLFDPLDADALGALLEEAVTDRAQWRRWSKNGLKGVREHYTWDGHVATYLKAVDKRLKEMGKRTIVRAMGSRRKVDSSRLPTVDRILLCDIDNTLLGDRTGMCTLLNHLAETRNVGFGVATGRTLKNTVKILKQWGVPLPDFMITSAGSEIHYRHKLVEDETWAKHIDYRWERDELLHALGAVPGLKPQPKDHQNSRKISYYIDVEKAPSGEEIQSLLRSRDLHARVIVSRQQFLDILPIRASKGLALSHLALKWGVPLDRVLVAGDAGNDIEMLQGNQLGVVVANHSPEVAFLRGQERIYFAEEPYAWGILEGINHYHFFGDIQIPDATETDAAEETAPS</sequence>
<proteinExistence type="inferred from homology"/>
<dbReference type="EMBL" id="LVJN01000020">
    <property type="protein sequence ID" value="OSM02527.1"/>
    <property type="molecule type" value="Genomic_DNA"/>
</dbReference>
<evidence type="ECO:0000259" key="8">
    <source>
        <dbReference type="Pfam" id="PF05116"/>
    </source>
</evidence>
<evidence type="ECO:0000256" key="2">
    <source>
        <dbReference type="ARBA" id="ARBA00012536"/>
    </source>
</evidence>
<dbReference type="InterPro" id="IPR023214">
    <property type="entry name" value="HAD_sf"/>
</dbReference>
<dbReference type="InterPro" id="IPR044161">
    <property type="entry name" value="SPS"/>
</dbReference>
<dbReference type="GO" id="GO:0016791">
    <property type="term" value="F:phosphatase activity"/>
    <property type="evidence" value="ECO:0007669"/>
    <property type="project" value="UniProtKB-ARBA"/>
</dbReference>
<dbReference type="Gene3D" id="3.90.1070.10">
    <property type="match status" value="1"/>
</dbReference>
<dbReference type="Pfam" id="PF00862">
    <property type="entry name" value="GT-B_Sucrose_synth"/>
    <property type="match status" value="1"/>
</dbReference>
<keyword evidence="3" id="KW-0328">Glycosyltransferase</keyword>
<dbReference type="Gene3D" id="3.40.50.2000">
    <property type="entry name" value="Glycogen Phosphorylase B"/>
    <property type="match status" value="2"/>
</dbReference>
<dbReference type="InterPro" id="IPR006379">
    <property type="entry name" value="HAD-SF_hydro_IIB"/>
</dbReference>
<dbReference type="SUPFAM" id="SSF53756">
    <property type="entry name" value="UDP-Glycosyltransferase/glycogen phosphorylase"/>
    <property type="match status" value="1"/>
</dbReference>